<dbReference type="EMBL" id="SRYD01000025">
    <property type="protein sequence ID" value="TGY74092.1"/>
    <property type="molecule type" value="Genomic_DNA"/>
</dbReference>
<evidence type="ECO:0000313" key="1">
    <source>
        <dbReference type="EMBL" id="TGY74092.1"/>
    </source>
</evidence>
<sequence>MQFATAKHINRIWRLFKALLSASNERIEALEKILQTEDIGDDVLTITDAAYRILAAFDRNGRARFEVGITSRESKTKGDHEIGGALRLRDTHIMESDDYGIYYILDCEDRILFMIDREGKTDFKGIPRDIKERIDEIETRLSAIENQ</sequence>
<protein>
    <submittedName>
        <fullName evidence="1">Uncharacterized protein</fullName>
    </submittedName>
</protein>
<evidence type="ECO:0000313" key="2">
    <source>
        <dbReference type="Proteomes" id="UP000306630"/>
    </source>
</evidence>
<proteinExistence type="predicted"/>
<dbReference type="Proteomes" id="UP000306630">
    <property type="component" value="Unassembled WGS sequence"/>
</dbReference>
<name>A0A4S2FXR0_9BACT</name>
<organism evidence="1 2">
    <name type="scientific">Muribaculum intestinale</name>
    <dbReference type="NCBI Taxonomy" id="1796646"/>
    <lineage>
        <taxon>Bacteria</taxon>
        <taxon>Pseudomonadati</taxon>
        <taxon>Bacteroidota</taxon>
        <taxon>Bacteroidia</taxon>
        <taxon>Bacteroidales</taxon>
        <taxon>Muribaculaceae</taxon>
        <taxon>Muribaculum</taxon>
    </lineage>
</organism>
<dbReference type="RefSeq" id="WP_135993212.1">
    <property type="nucleotide sequence ID" value="NZ_SRYD01000025.1"/>
</dbReference>
<accession>A0A4S2FXR0</accession>
<comment type="caution">
    <text evidence="1">The sequence shown here is derived from an EMBL/GenBank/DDBJ whole genome shotgun (WGS) entry which is preliminary data.</text>
</comment>
<dbReference type="AlphaFoldDB" id="A0A4S2FXR0"/>
<gene>
    <name evidence="1" type="ORF">E5333_07395</name>
</gene>
<reference evidence="1 2" key="1">
    <citation type="submission" date="2019-04" db="EMBL/GenBank/DDBJ databases">
        <title>Microbes associate with the intestines of laboratory mice.</title>
        <authorList>
            <person name="Navarre W."/>
            <person name="Wong E."/>
            <person name="Huang K."/>
            <person name="Tropini C."/>
            <person name="Ng K."/>
            <person name="Yu B."/>
        </authorList>
    </citation>
    <scope>NUCLEOTIDE SEQUENCE [LARGE SCALE GENOMIC DNA]</scope>
    <source>
        <strain evidence="1 2">NM06_A21</strain>
    </source>
</reference>